<proteinExistence type="predicted"/>
<dbReference type="InterPro" id="IPR012334">
    <property type="entry name" value="Pectin_lyas_fold"/>
</dbReference>
<feature type="domain" description="Disaggregatase-related" evidence="3">
    <location>
        <begin position="513"/>
        <end position="693"/>
    </location>
</feature>
<gene>
    <name evidence="5" type="ORF">RG963_02010</name>
</gene>
<dbReference type="InterPro" id="IPR006626">
    <property type="entry name" value="PbH1"/>
</dbReference>
<evidence type="ECO:0000256" key="1">
    <source>
        <dbReference type="ARBA" id="ARBA00022737"/>
    </source>
</evidence>
<dbReference type="Pfam" id="PF08480">
    <property type="entry name" value="Disaggr_assoc"/>
    <property type="match status" value="1"/>
</dbReference>
<dbReference type="InterPro" id="IPR051550">
    <property type="entry name" value="SCF-Subunits/Alg-Epimerases"/>
</dbReference>
<dbReference type="Proteomes" id="UP001246244">
    <property type="component" value="Unassembled WGS sequence"/>
</dbReference>
<keyword evidence="2" id="KW-0472">Membrane</keyword>
<feature type="transmembrane region" description="Helical" evidence="2">
    <location>
        <begin position="16"/>
        <end position="37"/>
    </location>
</feature>
<reference evidence="6" key="1">
    <citation type="submission" date="2023-07" db="EMBL/GenBank/DDBJ databases">
        <title>Whole-genome sequencing of a new Methanosarcina sp. Z-7115.</title>
        <authorList>
            <person name="Zhilina T.N."/>
            <person name="Merkel A.Y."/>
        </authorList>
    </citation>
    <scope>NUCLEOTIDE SEQUENCE [LARGE SCALE GENOMIC DNA]</scope>
    <source>
        <strain evidence="6">Z-7115</strain>
    </source>
</reference>
<evidence type="ECO:0000259" key="4">
    <source>
        <dbReference type="Pfam" id="PF08480"/>
    </source>
</evidence>
<dbReference type="PANTHER" id="PTHR22990">
    <property type="entry name" value="F-BOX ONLY PROTEIN"/>
    <property type="match status" value="1"/>
</dbReference>
<dbReference type="RefSeq" id="WP_310574599.1">
    <property type="nucleotide sequence ID" value="NZ_JAVKPK010000004.1"/>
</dbReference>
<keyword evidence="2" id="KW-1133">Transmembrane helix</keyword>
<accession>A0ABU2CXY7</accession>
<dbReference type="EMBL" id="JAVKPK010000004">
    <property type="protein sequence ID" value="MDR7664577.1"/>
    <property type="molecule type" value="Genomic_DNA"/>
</dbReference>
<dbReference type="Pfam" id="PF06848">
    <property type="entry name" value="Disaggr_repeat"/>
    <property type="match status" value="1"/>
</dbReference>
<feature type="domain" description="Disaggregatase-related" evidence="4">
    <location>
        <begin position="268"/>
        <end position="438"/>
    </location>
</feature>
<keyword evidence="1" id="KW-0677">Repeat</keyword>
<evidence type="ECO:0000313" key="5">
    <source>
        <dbReference type="EMBL" id="MDR7664577.1"/>
    </source>
</evidence>
<dbReference type="Gene3D" id="2.160.20.10">
    <property type="entry name" value="Single-stranded right-handed beta-helix, Pectin lyase-like"/>
    <property type="match status" value="1"/>
</dbReference>
<evidence type="ECO:0000313" key="6">
    <source>
        <dbReference type="Proteomes" id="UP001246244"/>
    </source>
</evidence>
<keyword evidence="2" id="KW-0812">Transmembrane</keyword>
<dbReference type="SMART" id="SM00710">
    <property type="entry name" value="PbH1"/>
    <property type="match status" value="8"/>
</dbReference>
<comment type="caution">
    <text evidence="5">The sequence shown here is derived from an EMBL/GenBank/DDBJ whole genome shotgun (WGS) entry which is preliminary data.</text>
</comment>
<dbReference type="PANTHER" id="PTHR22990:SF15">
    <property type="entry name" value="F-BOX ONLY PROTEIN 10"/>
    <property type="match status" value="1"/>
</dbReference>
<dbReference type="SUPFAM" id="SSF51126">
    <property type="entry name" value="Pectin lyase-like"/>
    <property type="match status" value="1"/>
</dbReference>
<sequence>MNEKKRLYKWGNRKKILIFSIIFIFIIASITLILSAMQSGTIIYVATNGSGDFNCDGSNDQVEINKALAYVAENPKFTTVHLEGPNTYVISDSIFIGSNTVLEGDTTAVIKLEDKAGWPVEKPIITQMDSVGNHDIIIRGFEIDGNHDKNDERNRGKGYYNLIHFLNCENIQVHDLYMHDSHGDGLKVVKGSNIQFYNNRVYKLGHDSLYTIYSSNVEAWNNKITCRTNSGLRIYNTNHVKFYNNIINSEGEGGAGIEIQKIGPSTIMDDIEICNNLLYETNAAGIWITGYGSRYSKESAKDIYIHHNKFYKTGINPSADWAGGIVLNGFQNTLIENNKFDGCYGAAISHKQVTDEFSAPDSGYTTIVKNNIIINTQSSPAAGGGYAVYNMLKNTHSFILKNNCLSNNAGGNYMYASSTSDVEADPELVGKMSKNESLGEDFPWSEAMSAGPQTPYERNESGIQMGQEEGFGSSLKRAFSEFLRSLKRLLSSLSIQSDGAENFKTYLPLTVSDNGLKEETPNKTFREREYIDVGKRSDGGVYRDVILFELSSLNQTNQIKEASFSLFWYYPENQIRPKDTVLEVYRPEKWCEEHITWEEMEVDTPWKNVGGDWYDKNGILQGSSPYATITISGDDTPDNRYYELNVTELVQEYVGGKYENTGFLIKAREEDNNYIAFYSSNWQNKNQRPKLTIEYN</sequence>
<keyword evidence="6" id="KW-1185">Reference proteome</keyword>
<name>A0ABU2CXY7_9EURY</name>
<dbReference type="NCBIfam" id="NF033679">
    <property type="entry name" value="DNRLRE_dom"/>
    <property type="match status" value="1"/>
</dbReference>
<evidence type="ECO:0000256" key="2">
    <source>
        <dbReference type="SAM" id="Phobius"/>
    </source>
</evidence>
<organism evidence="5 6">
    <name type="scientific">Methanosarcina baikalica</name>
    <dbReference type="NCBI Taxonomy" id="3073890"/>
    <lineage>
        <taxon>Archaea</taxon>
        <taxon>Methanobacteriati</taxon>
        <taxon>Methanobacteriota</taxon>
        <taxon>Stenosarchaea group</taxon>
        <taxon>Methanomicrobia</taxon>
        <taxon>Methanosarcinales</taxon>
        <taxon>Methanosarcinaceae</taxon>
        <taxon>Methanosarcina</taxon>
    </lineage>
</organism>
<dbReference type="InterPro" id="IPR011050">
    <property type="entry name" value="Pectin_lyase_fold/virulence"/>
</dbReference>
<evidence type="ECO:0000259" key="3">
    <source>
        <dbReference type="Pfam" id="PF06848"/>
    </source>
</evidence>
<dbReference type="InterPro" id="IPR013687">
    <property type="entry name" value="Disaggr-rel"/>
</dbReference>
<dbReference type="InterPro" id="IPR010671">
    <property type="entry name" value="Disaggr-rel_dom"/>
</dbReference>
<protein>
    <submittedName>
        <fullName evidence="5">Disaggregatase related repeat-containing protein</fullName>
    </submittedName>
</protein>